<evidence type="ECO:0000313" key="1">
    <source>
        <dbReference type="EMBL" id="MCH5599566.1"/>
    </source>
</evidence>
<dbReference type="Proteomes" id="UP001202248">
    <property type="component" value="Unassembled WGS sequence"/>
</dbReference>
<sequence length="97" mass="11528">MRIITYARIREFSKKYADSDIALRDWYTQTKSSNWKSFGEMKTTFNSVDAVGNKRYVFNIRGNRYQVVAIVLFQIQTVYIRFIGTHGEYDRIDVKNI</sequence>
<protein>
    <submittedName>
        <fullName evidence="1">Type II toxin-antitoxin system HigB family toxin</fullName>
    </submittedName>
</protein>
<proteinExistence type="predicted"/>
<evidence type="ECO:0000313" key="2">
    <source>
        <dbReference type="Proteomes" id="UP001202248"/>
    </source>
</evidence>
<comment type="caution">
    <text evidence="1">The sequence shown here is derived from an EMBL/GenBank/DDBJ whole genome shotgun (WGS) entry which is preliminary data.</text>
</comment>
<accession>A0ABS9SMF0</accession>
<dbReference type="InterPro" id="IPR018669">
    <property type="entry name" value="Toxin_HigB"/>
</dbReference>
<organism evidence="1 2">
    <name type="scientific">Niabella ginsengisoli</name>
    <dbReference type="NCBI Taxonomy" id="522298"/>
    <lineage>
        <taxon>Bacteria</taxon>
        <taxon>Pseudomonadati</taxon>
        <taxon>Bacteroidota</taxon>
        <taxon>Chitinophagia</taxon>
        <taxon>Chitinophagales</taxon>
        <taxon>Chitinophagaceae</taxon>
        <taxon>Niabella</taxon>
    </lineage>
</organism>
<name>A0ABS9SMF0_9BACT</name>
<keyword evidence="2" id="KW-1185">Reference proteome</keyword>
<reference evidence="1 2" key="1">
    <citation type="submission" date="2022-02" db="EMBL/GenBank/DDBJ databases">
        <authorList>
            <person name="Min J."/>
        </authorList>
    </citation>
    <scope>NUCLEOTIDE SEQUENCE [LARGE SCALE GENOMIC DNA]</scope>
    <source>
        <strain evidence="1 2">GR10-1</strain>
    </source>
</reference>
<dbReference type="Pfam" id="PF09907">
    <property type="entry name" value="HigB_toxin"/>
    <property type="match status" value="1"/>
</dbReference>
<gene>
    <name evidence="1" type="ORF">MKP09_17470</name>
</gene>
<dbReference type="RefSeq" id="WP_240831608.1">
    <property type="nucleotide sequence ID" value="NZ_JAKWBL010000004.1"/>
</dbReference>
<dbReference type="EMBL" id="JAKWBL010000004">
    <property type="protein sequence ID" value="MCH5599566.1"/>
    <property type="molecule type" value="Genomic_DNA"/>
</dbReference>